<dbReference type="Gene3D" id="1.25.40.10">
    <property type="entry name" value="Tetratricopeptide repeat domain"/>
    <property type="match status" value="1"/>
</dbReference>
<dbReference type="InterPro" id="IPR011990">
    <property type="entry name" value="TPR-like_helical_dom_sf"/>
</dbReference>
<proteinExistence type="predicted"/>
<sequence length="705" mass="72186">MRQPVQTLLEHVRRGLGGVVLLGGALPADTAAIAGPVVDGFCVLRAGGGGPVAQASAFGGLAELVRPLLDGEPLLGGESGLDLDRGAGHAGRAAGELIAQAAAGQPVVAVITDAQLLDPESATAISVAVRTTRRAPVAWLIGLDDVRRAPFGALGAVAVQLQRPAPAGDLPKATTRALLVLAASATGHIDEIGGALDHLGLQVGDLAPAVADGVVEATATGWRFRDLGVATAVYTNATPTERQSTHTAFVDAILGLRETEKGEILARHLAGAAAGTDGAAAQALGRAADGARGRGALEAARSSYGRAATLSPDPGARARWLAGAADTARLLGDLGGVGRAIREARVLTDDATLNQRLDRIAARTSALRTPQTGIKALLEVGGHTTAIGLILAGRAVDAEAMLAPVVSSALMSDPLDVGPLTLPAIAAGAMWTCDVRGAAALLDRSIALLRAYGAAEHLPAALIVRAEVGYRAGRWPAARDDAMEAAALASRLGQQPVRAVARGLALRVSALMGAPTEEASALEAESAGAEAYVLWPRHAVGTAFLAEGKWDAAATVLSGVAEGLEQLGVQDPSVLPLAGDLVEALIRADQMALARKAAERAKDEAAASMSIVVRAVAERCLGQIGKAAKAKQHFDRALRLHAETDDRYEEARTLLAYGRQDGDRARLEAAADRFARLGAWPWLALAEEELAAKRPGKKLGALTAK</sequence>
<dbReference type="RefSeq" id="WP_212011198.1">
    <property type="nucleotide sequence ID" value="NZ_JAAFYZ010000078.1"/>
</dbReference>
<dbReference type="Proteomes" id="UP000730482">
    <property type="component" value="Unassembled WGS sequence"/>
</dbReference>
<organism evidence="1 2">
    <name type="scientific">Catenulispora pinistramenti</name>
    <dbReference type="NCBI Taxonomy" id="2705254"/>
    <lineage>
        <taxon>Bacteria</taxon>
        <taxon>Bacillati</taxon>
        <taxon>Actinomycetota</taxon>
        <taxon>Actinomycetes</taxon>
        <taxon>Catenulisporales</taxon>
        <taxon>Catenulisporaceae</taxon>
        <taxon>Catenulispora</taxon>
    </lineage>
</organism>
<gene>
    <name evidence="1" type="ORF">KGQ19_22495</name>
</gene>
<name>A0ABS5KUA1_9ACTN</name>
<evidence type="ECO:0000313" key="1">
    <source>
        <dbReference type="EMBL" id="MBS2549638.1"/>
    </source>
</evidence>
<dbReference type="EMBL" id="JAAFYZ010000078">
    <property type="protein sequence ID" value="MBS2549638.1"/>
    <property type="molecule type" value="Genomic_DNA"/>
</dbReference>
<protein>
    <submittedName>
        <fullName evidence="1">Uncharacterized protein</fullName>
    </submittedName>
</protein>
<keyword evidence="2" id="KW-1185">Reference proteome</keyword>
<comment type="caution">
    <text evidence="1">The sequence shown here is derived from an EMBL/GenBank/DDBJ whole genome shotgun (WGS) entry which is preliminary data.</text>
</comment>
<evidence type="ECO:0000313" key="2">
    <source>
        <dbReference type="Proteomes" id="UP000730482"/>
    </source>
</evidence>
<accession>A0ABS5KUA1</accession>
<reference evidence="1 2" key="1">
    <citation type="submission" date="2020-02" db="EMBL/GenBank/DDBJ databases">
        <title>Acidophilic actinobacteria isolated from forest soil.</title>
        <authorList>
            <person name="Golinska P."/>
        </authorList>
    </citation>
    <scope>NUCLEOTIDE SEQUENCE [LARGE SCALE GENOMIC DNA]</scope>
    <source>
        <strain evidence="1 2">NL8</strain>
    </source>
</reference>